<reference evidence="1" key="1">
    <citation type="submission" date="2022-08" db="EMBL/GenBank/DDBJ databases">
        <authorList>
            <person name="Kallberg Y."/>
            <person name="Tangrot J."/>
            <person name="Rosling A."/>
        </authorList>
    </citation>
    <scope>NUCLEOTIDE SEQUENCE</scope>
    <source>
        <strain evidence="1">Wild A</strain>
    </source>
</reference>
<dbReference type="Proteomes" id="UP001153678">
    <property type="component" value="Unassembled WGS sequence"/>
</dbReference>
<keyword evidence="2" id="KW-1185">Reference proteome</keyword>
<evidence type="ECO:0000313" key="1">
    <source>
        <dbReference type="EMBL" id="CAI2199719.1"/>
    </source>
</evidence>
<gene>
    <name evidence="1" type="ORF">FWILDA_LOCUS19214</name>
</gene>
<protein>
    <submittedName>
        <fullName evidence="1">310_t:CDS:1</fullName>
    </submittedName>
</protein>
<proteinExistence type="predicted"/>
<accession>A0A9W4TC05</accession>
<name>A0A9W4TC05_9GLOM</name>
<dbReference type="AlphaFoldDB" id="A0A9W4TC05"/>
<dbReference type="EMBL" id="CAMKVN010022130">
    <property type="protein sequence ID" value="CAI2199719.1"/>
    <property type="molecule type" value="Genomic_DNA"/>
</dbReference>
<organism evidence="1 2">
    <name type="scientific">Funneliformis geosporum</name>
    <dbReference type="NCBI Taxonomy" id="1117311"/>
    <lineage>
        <taxon>Eukaryota</taxon>
        <taxon>Fungi</taxon>
        <taxon>Fungi incertae sedis</taxon>
        <taxon>Mucoromycota</taxon>
        <taxon>Glomeromycotina</taxon>
        <taxon>Glomeromycetes</taxon>
        <taxon>Glomerales</taxon>
        <taxon>Glomeraceae</taxon>
        <taxon>Funneliformis</taxon>
    </lineage>
</organism>
<evidence type="ECO:0000313" key="2">
    <source>
        <dbReference type="Proteomes" id="UP001153678"/>
    </source>
</evidence>
<feature type="non-terminal residue" evidence="1">
    <location>
        <position position="1"/>
    </location>
</feature>
<comment type="caution">
    <text evidence="1">The sequence shown here is derived from an EMBL/GenBank/DDBJ whole genome shotgun (WGS) entry which is preliminary data.</text>
</comment>
<feature type="non-terminal residue" evidence="1">
    <location>
        <position position="94"/>
    </location>
</feature>
<sequence length="94" mass="11002">DTNCFSYPSRPVMWEIRGNIRSIFGRFGTALDHLLNASYEVFNISRKKVFGVKRERVSSFEFFGSLQHFARKFFWVFSISHESSLEVFSVDHLG</sequence>